<organism evidence="2">
    <name type="scientific">Triticum urartu</name>
    <name type="common">Red wild einkorn</name>
    <name type="synonym">Crithodium urartu</name>
    <dbReference type="NCBI Taxonomy" id="4572"/>
    <lineage>
        <taxon>Eukaryota</taxon>
        <taxon>Viridiplantae</taxon>
        <taxon>Streptophyta</taxon>
        <taxon>Embryophyta</taxon>
        <taxon>Tracheophyta</taxon>
        <taxon>Spermatophyta</taxon>
        <taxon>Magnoliopsida</taxon>
        <taxon>Liliopsida</taxon>
        <taxon>Poales</taxon>
        <taxon>Poaceae</taxon>
        <taxon>BOP clade</taxon>
        <taxon>Pooideae</taxon>
        <taxon>Triticodae</taxon>
        <taxon>Triticeae</taxon>
        <taxon>Triticinae</taxon>
        <taxon>Triticum</taxon>
    </lineage>
</organism>
<dbReference type="EMBL" id="KD010959">
    <property type="protein sequence ID" value="EMS68119.1"/>
    <property type="molecule type" value="Genomic_DNA"/>
</dbReference>
<proteinExistence type="predicted"/>
<gene>
    <name evidence="2" type="ORF">TRIUR3_12769</name>
</gene>
<sequence>MTVAELADEGDRYGSVGKFRRRRGRKAGLKDVRWRMIEEGVCFHGGENEGTEELHSAVCRAELHSARSSEGVGTGAQTEASAGVRGPRPEVWGNVREEARRRGGHERVV</sequence>
<evidence type="ECO:0000256" key="1">
    <source>
        <dbReference type="SAM" id="MobiDB-lite"/>
    </source>
</evidence>
<protein>
    <submittedName>
        <fullName evidence="2">Uncharacterized protein</fullName>
    </submittedName>
</protein>
<feature type="region of interest" description="Disordered" evidence="1">
    <location>
        <begin position="65"/>
        <end position="109"/>
    </location>
</feature>
<name>M8B3I0_TRIUA</name>
<dbReference type="AlphaFoldDB" id="M8B3I0"/>
<accession>M8B3I0</accession>
<feature type="compositionally biased region" description="Basic and acidic residues" evidence="1">
    <location>
        <begin position="95"/>
        <end position="109"/>
    </location>
</feature>
<reference evidence="2" key="1">
    <citation type="journal article" date="2013" name="Nature">
        <title>Draft genome of the wheat A-genome progenitor Triticum urartu.</title>
        <authorList>
            <person name="Ling H.Q."/>
            <person name="Zhao S."/>
            <person name="Liu D."/>
            <person name="Wang J."/>
            <person name="Sun H."/>
            <person name="Zhang C."/>
            <person name="Fan H."/>
            <person name="Li D."/>
            <person name="Dong L."/>
            <person name="Tao Y."/>
            <person name="Gao C."/>
            <person name="Wu H."/>
            <person name="Li Y."/>
            <person name="Cui Y."/>
            <person name="Guo X."/>
            <person name="Zheng S."/>
            <person name="Wang B."/>
            <person name="Yu K."/>
            <person name="Liang Q."/>
            <person name="Yang W."/>
            <person name="Lou X."/>
            <person name="Chen J."/>
            <person name="Feng M."/>
            <person name="Jian J."/>
            <person name="Zhang X."/>
            <person name="Luo G."/>
            <person name="Jiang Y."/>
            <person name="Liu J."/>
            <person name="Wang Z."/>
            <person name="Sha Y."/>
            <person name="Zhang B."/>
            <person name="Wu H."/>
            <person name="Tang D."/>
            <person name="Shen Q."/>
            <person name="Xue P."/>
            <person name="Zou S."/>
            <person name="Wang X."/>
            <person name="Liu X."/>
            <person name="Wang F."/>
            <person name="Yang Y."/>
            <person name="An X."/>
            <person name="Dong Z."/>
            <person name="Zhang K."/>
            <person name="Zhang X."/>
            <person name="Luo M.C."/>
            <person name="Dvorak J."/>
            <person name="Tong Y."/>
            <person name="Wang J."/>
            <person name="Yang H."/>
            <person name="Li Z."/>
            <person name="Wang D."/>
            <person name="Zhang A."/>
            <person name="Wang J."/>
        </authorList>
    </citation>
    <scope>NUCLEOTIDE SEQUENCE</scope>
</reference>
<evidence type="ECO:0000313" key="2">
    <source>
        <dbReference type="EMBL" id="EMS68119.1"/>
    </source>
</evidence>